<protein>
    <submittedName>
        <fullName evidence="2">Uncharacterized protein</fullName>
    </submittedName>
</protein>
<gene>
    <name evidence="2" type="ORF">LCGC14_1019870</name>
</gene>
<reference evidence="2" key="1">
    <citation type="journal article" date="2015" name="Nature">
        <title>Complex archaea that bridge the gap between prokaryotes and eukaryotes.</title>
        <authorList>
            <person name="Spang A."/>
            <person name="Saw J.H."/>
            <person name="Jorgensen S.L."/>
            <person name="Zaremba-Niedzwiedzka K."/>
            <person name="Martijn J."/>
            <person name="Lind A.E."/>
            <person name="van Eijk R."/>
            <person name="Schleper C."/>
            <person name="Guy L."/>
            <person name="Ettema T.J."/>
        </authorList>
    </citation>
    <scope>NUCLEOTIDE SEQUENCE</scope>
</reference>
<sequence length="23" mass="2548">MNKPEPDEEYKPKSDLSALVDAA</sequence>
<organism evidence="2">
    <name type="scientific">marine sediment metagenome</name>
    <dbReference type="NCBI Taxonomy" id="412755"/>
    <lineage>
        <taxon>unclassified sequences</taxon>
        <taxon>metagenomes</taxon>
        <taxon>ecological metagenomes</taxon>
    </lineage>
</organism>
<dbReference type="EMBL" id="LAZR01004066">
    <property type="protein sequence ID" value="KKN12116.1"/>
    <property type="molecule type" value="Genomic_DNA"/>
</dbReference>
<name>A0A0F9QFY9_9ZZZZ</name>
<accession>A0A0F9QFY9</accession>
<evidence type="ECO:0000313" key="2">
    <source>
        <dbReference type="EMBL" id="KKN12116.1"/>
    </source>
</evidence>
<evidence type="ECO:0000256" key="1">
    <source>
        <dbReference type="SAM" id="MobiDB-lite"/>
    </source>
</evidence>
<proteinExistence type="predicted"/>
<comment type="caution">
    <text evidence="2">The sequence shown here is derived from an EMBL/GenBank/DDBJ whole genome shotgun (WGS) entry which is preliminary data.</text>
</comment>
<feature type="region of interest" description="Disordered" evidence="1">
    <location>
        <begin position="1"/>
        <end position="23"/>
    </location>
</feature>
<dbReference type="AlphaFoldDB" id="A0A0F9QFY9"/>
<feature type="non-terminal residue" evidence="2">
    <location>
        <position position="23"/>
    </location>
</feature>